<sequence length="124" mass="13687">LERPLAAGVVDPNAVPAPTDVLQLIAELSATMNRRFDELAAQIESLHKGVSVVRQTALITEAVLNRVQNAACPNLEGSAPPISEDFIVQPIRSKEELNAMEQKLGEKLYMEDCVGWLQKKLFNY</sequence>
<name>A0A8W7PZ92_ANOCL</name>
<dbReference type="Proteomes" id="UP000075882">
    <property type="component" value="Unassembled WGS sequence"/>
</dbReference>
<evidence type="ECO:0000313" key="1">
    <source>
        <dbReference type="EnsemblMetazoa" id="ACOM040201-PA.1"/>
    </source>
</evidence>
<reference evidence="1" key="1">
    <citation type="submission" date="2022-08" db="UniProtKB">
        <authorList>
            <consortium name="EnsemblMetazoa"/>
        </authorList>
    </citation>
    <scope>IDENTIFICATION</scope>
</reference>
<accession>A0A8W7PZ92</accession>
<dbReference type="VEuPathDB" id="VectorBase:ACON2_032998"/>
<organism evidence="1">
    <name type="scientific">Anopheles coluzzii</name>
    <name type="common">African malaria mosquito</name>
    <dbReference type="NCBI Taxonomy" id="1518534"/>
    <lineage>
        <taxon>Eukaryota</taxon>
        <taxon>Metazoa</taxon>
        <taxon>Ecdysozoa</taxon>
        <taxon>Arthropoda</taxon>
        <taxon>Hexapoda</taxon>
        <taxon>Insecta</taxon>
        <taxon>Pterygota</taxon>
        <taxon>Neoptera</taxon>
        <taxon>Endopterygota</taxon>
        <taxon>Diptera</taxon>
        <taxon>Nematocera</taxon>
        <taxon>Culicoidea</taxon>
        <taxon>Culicidae</taxon>
        <taxon>Anophelinae</taxon>
        <taxon>Anopheles</taxon>
    </lineage>
</organism>
<protein>
    <submittedName>
        <fullName evidence="1">Uncharacterized protein</fullName>
    </submittedName>
</protein>
<proteinExistence type="predicted"/>
<dbReference type="AlphaFoldDB" id="A0A8W7PZ92"/>
<dbReference type="EnsemblMetazoa" id="ACOM040201-RA">
    <property type="protein sequence ID" value="ACOM040201-PA.1"/>
    <property type="gene ID" value="ACOM040201"/>
</dbReference>